<dbReference type="PROSITE" id="PS00409">
    <property type="entry name" value="PROKAR_NTER_METHYL"/>
    <property type="match status" value="1"/>
</dbReference>
<comment type="caution">
    <text evidence="4">The sequence shown here is derived from an EMBL/GenBank/DDBJ whole genome shotgun (WGS) entry which is preliminary data.</text>
</comment>
<dbReference type="SUPFAM" id="SSF54523">
    <property type="entry name" value="Pili subunits"/>
    <property type="match status" value="1"/>
</dbReference>
<evidence type="ECO:0000256" key="2">
    <source>
        <dbReference type="ARBA" id="ARBA00023287"/>
    </source>
</evidence>
<keyword evidence="3" id="KW-0472">Membrane</keyword>
<dbReference type="InterPro" id="IPR012902">
    <property type="entry name" value="N_methyl_site"/>
</dbReference>
<evidence type="ECO:0000256" key="1">
    <source>
        <dbReference type="ARBA" id="ARBA00004241"/>
    </source>
</evidence>
<organism evidence="4 5">
    <name type="scientific">Tumebacillus lacus</name>
    <dbReference type="NCBI Taxonomy" id="2995335"/>
    <lineage>
        <taxon>Bacteria</taxon>
        <taxon>Bacillati</taxon>
        <taxon>Bacillota</taxon>
        <taxon>Bacilli</taxon>
        <taxon>Bacillales</taxon>
        <taxon>Alicyclobacillaceae</taxon>
        <taxon>Tumebacillus</taxon>
    </lineage>
</organism>
<dbReference type="RefSeq" id="WP_267152676.1">
    <property type="nucleotide sequence ID" value="NZ_JAPMLT010000010.1"/>
</dbReference>
<evidence type="ECO:0008006" key="6">
    <source>
        <dbReference type="Google" id="ProtNLM"/>
    </source>
</evidence>
<dbReference type="EMBL" id="JAPMLT010000010">
    <property type="protein sequence ID" value="MCX7571428.1"/>
    <property type="molecule type" value="Genomic_DNA"/>
</dbReference>
<sequence length="151" mass="16854">MRGQEGGYTLLELLLVLMLLGFLFALLLPGVTRLYGHYEIDAAARRVAADIRSEQTAAVSRQQVREIVFDRFTPGYMRKQGGVNRQRVMLSPTLQYRNGYLEQTASRLRFDPNGVTTGGGGVRLTNRAKEAADVMVQVTYGNVVYEGVKPR</sequence>
<keyword evidence="5" id="KW-1185">Reference proteome</keyword>
<dbReference type="InterPro" id="IPR045584">
    <property type="entry name" value="Pilin-like"/>
</dbReference>
<gene>
    <name evidence="4" type="ORF">OS242_15870</name>
</gene>
<feature type="transmembrane region" description="Helical" evidence="3">
    <location>
        <begin position="6"/>
        <end position="28"/>
    </location>
</feature>
<keyword evidence="3" id="KW-0812">Transmembrane</keyword>
<evidence type="ECO:0000313" key="5">
    <source>
        <dbReference type="Proteomes" id="UP001208017"/>
    </source>
</evidence>
<comment type="subcellular location">
    <subcellularLocation>
        <location evidence="1">Cell surface</location>
    </subcellularLocation>
</comment>
<dbReference type="Proteomes" id="UP001208017">
    <property type="component" value="Unassembled WGS sequence"/>
</dbReference>
<proteinExistence type="predicted"/>
<protein>
    <recommendedName>
        <fullName evidence="6">Prepilin-type N-terminal cleavage/methylation domain-containing protein</fullName>
    </recommendedName>
</protein>
<keyword evidence="3" id="KW-1133">Transmembrane helix</keyword>
<evidence type="ECO:0000313" key="4">
    <source>
        <dbReference type="EMBL" id="MCX7571428.1"/>
    </source>
</evidence>
<keyword evidence="2" id="KW-0178">Competence</keyword>
<evidence type="ECO:0000256" key="3">
    <source>
        <dbReference type="SAM" id="Phobius"/>
    </source>
</evidence>
<reference evidence="4 5" key="1">
    <citation type="submission" date="2022-11" db="EMBL/GenBank/DDBJ databases">
        <title>Study of microbial diversity in lake waters.</title>
        <authorList>
            <person name="Zhang J."/>
        </authorList>
    </citation>
    <scope>NUCLEOTIDE SEQUENCE [LARGE SCALE GENOMIC DNA]</scope>
    <source>
        <strain evidence="4 5">DT12</strain>
    </source>
</reference>
<name>A0ABT3X3F3_9BACL</name>
<accession>A0ABT3X3F3</accession>